<name>A0AAD1TNP0_PELCU</name>
<dbReference type="AlphaFoldDB" id="A0AAD1TNP0"/>
<keyword evidence="2" id="KW-1185">Reference proteome</keyword>
<evidence type="ECO:0000313" key="2">
    <source>
        <dbReference type="Proteomes" id="UP001295444"/>
    </source>
</evidence>
<reference evidence="1" key="1">
    <citation type="submission" date="2022-03" db="EMBL/GenBank/DDBJ databases">
        <authorList>
            <person name="Alioto T."/>
            <person name="Alioto T."/>
            <person name="Gomez Garrido J."/>
        </authorList>
    </citation>
    <scope>NUCLEOTIDE SEQUENCE</scope>
</reference>
<proteinExistence type="predicted"/>
<organism evidence="1 2">
    <name type="scientific">Pelobates cultripes</name>
    <name type="common">Western spadefoot toad</name>
    <dbReference type="NCBI Taxonomy" id="61616"/>
    <lineage>
        <taxon>Eukaryota</taxon>
        <taxon>Metazoa</taxon>
        <taxon>Chordata</taxon>
        <taxon>Craniata</taxon>
        <taxon>Vertebrata</taxon>
        <taxon>Euteleostomi</taxon>
        <taxon>Amphibia</taxon>
        <taxon>Batrachia</taxon>
        <taxon>Anura</taxon>
        <taxon>Pelobatoidea</taxon>
        <taxon>Pelobatidae</taxon>
        <taxon>Pelobates</taxon>
    </lineage>
</organism>
<protein>
    <submittedName>
        <fullName evidence="1">Uncharacterized protein</fullName>
    </submittedName>
</protein>
<evidence type="ECO:0000313" key="1">
    <source>
        <dbReference type="EMBL" id="CAH2328809.1"/>
    </source>
</evidence>
<accession>A0AAD1TNP0</accession>
<dbReference type="EMBL" id="OW240924">
    <property type="protein sequence ID" value="CAH2328809.1"/>
    <property type="molecule type" value="Genomic_DNA"/>
</dbReference>
<dbReference type="Proteomes" id="UP001295444">
    <property type="component" value="Chromosome 13"/>
</dbReference>
<sequence length="318" mass="36921">MGFPNLKAYYHAALLSNVINAHTTHQPPQWVALESQLCINNDLSSTLWTPKHVRPNSKDLLPTTKLLLSTWDSCRKKLCSAHPWELTAPIKTIHHCNGTFPHRKWEKKGITHLSHLYTAEGLKQFPDLQTEYSLPPNFAFSYLQLKSLLIDNSITNSNQTLKTSATKFERQCMSATPPKKTLSICYDGLENPKTEVTWKFMKDWQEDLQEQLSPSEWEKIYTTHEDVRVSNGLHQGYTHYPSYDSYPLYPSPPPSLEPYPRVLQGNTKSRTRLFTRYHKRKLRDGYRIQIQPMDQVLRNRYHQTSFKPKANGNTGHLE</sequence>
<gene>
    <name evidence="1" type="ORF">PECUL_23A016432</name>
</gene>